<keyword evidence="14" id="KW-1185">Reference proteome</keyword>
<dbReference type="GO" id="GO:0006535">
    <property type="term" value="P:cysteine biosynthetic process from serine"/>
    <property type="evidence" value="ECO:0007669"/>
    <property type="project" value="InterPro"/>
</dbReference>
<dbReference type="AlphaFoldDB" id="A0A836G3R0"/>
<keyword evidence="7 10" id="KW-0663">Pyridoxal phosphate</keyword>
<evidence type="ECO:0000256" key="4">
    <source>
        <dbReference type="ARBA" id="ARBA00012681"/>
    </source>
</evidence>
<dbReference type="CDD" id="cd01561">
    <property type="entry name" value="CBS_like"/>
    <property type="match status" value="1"/>
</dbReference>
<dbReference type="OrthoDB" id="10259545at2759"/>
<evidence type="ECO:0000256" key="1">
    <source>
        <dbReference type="ARBA" id="ARBA00001933"/>
    </source>
</evidence>
<feature type="binding site" evidence="10">
    <location>
        <position position="274"/>
    </location>
    <ligand>
        <name>pyridoxal 5'-phosphate</name>
        <dbReference type="ChEBI" id="CHEBI:597326"/>
    </ligand>
</feature>
<evidence type="ECO:0000259" key="12">
    <source>
        <dbReference type="Pfam" id="PF00291"/>
    </source>
</evidence>
<dbReference type="InterPro" id="IPR050214">
    <property type="entry name" value="Cys_Synth/Cystath_Beta-Synth"/>
</dbReference>
<evidence type="ECO:0000313" key="14">
    <source>
        <dbReference type="Proteomes" id="UP000674179"/>
    </source>
</evidence>
<keyword evidence="6" id="KW-0808">Transferase</keyword>
<dbReference type="GO" id="GO:0005737">
    <property type="term" value="C:cytoplasm"/>
    <property type="evidence" value="ECO:0007669"/>
    <property type="project" value="UniProtKB-ARBA"/>
</dbReference>
<evidence type="ECO:0000256" key="2">
    <source>
        <dbReference type="ARBA" id="ARBA00004962"/>
    </source>
</evidence>
<comment type="cofactor">
    <cofactor evidence="1 10">
        <name>pyridoxal 5'-phosphate</name>
        <dbReference type="ChEBI" id="CHEBI:597326"/>
    </cofactor>
</comment>
<comment type="catalytic activity">
    <reaction evidence="9">
        <text>O-acetyl-L-serine + hydrogen sulfide = L-cysteine + acetate</text>
        <dbReference type="Rhea" id="RHEA:14829"/>
        <dbReference type="ChEBI" id="CHEBI:29919"/>
        <dbReference type="ChEBI" id="CHEBI:30089"/>
        <dbReference type="ChEBI" id="CHEBI:35235"/>
        <dbReference type="ChEBI" id="CHEBI:58340"/>
        <dbReference type="EC" id="2.5.1.47"/>
    </reaction>
</comment>
<dbReference type="EC" id="2.5.1.47" evidence="4"/>
<keyword evidence="8" id="KW-0198">Cysteine biosynthesis</keyword>
<dbReference type="NCBIfam" id="TIGR01136">
    <property type="entry name" value="cysKM"/>
    <property type="match status" value="1"/>
</dbReference>
<protein>
    <recommendedName>
        <fullName evidence="4">cysteine synthase</fullName>
        <ecNumber evidence="4">2.5.1.47</ecNumber>
    </recommendedName>
</protein>
<dbReference type="PANTHER" id="PTHR10314">
    <property type="entry name" value="CYSTATHIONINE BETA-SYNTHASE"/>
    <property type="match status" value="1"/>
</dbReference>
<evidence type="ECO:0000256" key="6">
    <source>
        <dbReference type="ARBA" id="ARBA00022679"/>
    </source>
</evidence>
<dbReference type="Proteomes" id="UP000674179">
    <property type="component" value="Chromosome 36"/>
</dbReference>
<dbReference type="FunFam" id="3.40.50.1100:FF:000067">
    <property type="entry name" value="Cysteine synthase"/>
    <property type="match status" value="1"/>
</dbReference>
<comment type="similarity">
    <text evidence="3">Belongs to the cysteine synthase/cystathionine beta-synthase family.</text>
</comment>
<dbReference type="EMBL" id="JAFHKP010000036">
    <property type="protein sequence ID" value="KAG5465674.1"/>
    <property type="molecule type" value="Genomic_DNA"/>
</dbReference>
<feature type="domain" description="Tryptophan synthase beta chain-like PALP" evidence="12">
    <location>
        <begin position="15"/>
        <end position="301"/>
    </location>
</feature>
<evidence type="ECO:0000256" key="8">
    <source>
        <dbReference type="ARBA" id="ARBA00023192"/>
    </source>
</evidence>
<dbReference type="RefSeq" id="XP_067688273.1">
    <property type="nucleotide sequence ID" value="XM_067832170.1"/>
</dbReference>
<gene>
    <name evidence="13" type="ORF">CUR178_00385</name>
</gene>
<evidence type="ECO:0000313" key="13">
    <source>
        <dbReference type="EMBL" id="KAG5465674.1"/>
    </source>
</evidence>
<dbReference type="GO" id="GO:0004124">
    <property type="term" value="F:cysteine synthase activity"/>
    <property type="evidence" value="ECO:0007669"/>
    <property type="project" value="UniProtKB-EC"/>
</dbReference>
<reference evidence="13 14" key="1">
    <citation type="submission" date="2021-02" db="EMBL/GenBank/DDBJ databases">
        <title>Leishmania (Mundinia) enrietti genome sequencing and assembly.</title>
        <authorList>
            <person name="Almutairi H."/>
            <person name="Gatherer D."/>
        </authorList>
    </citation>
    <scope>NUCLEOTIDE SEQUENCE [LARGE SCALE GENOMIC DNA]</scope>
    <source>
        <strain evidence="13">CUR178</strain>
    </source>
</reference>
<comment type="caution">
    <text evidence="13">The sequence shown here is derived from an EMBL/GenBank/DDBJ whole genome shotgun (WGS) entry which is preliminary data.</text>
</comment>
<evidence type="ECO:0000256" key="9">
    <source>
        <dbReference type="ARBA" id="ARBA00047931"/>
    </source>
</evidence>
<keyword evidence="5" id="KW-0028">Amino-acid biosynthesis</keyword>
<dbReference type="GeneID" id="94167680"/>
<accession>A0A836G3R0</accession>
<evidence type="ECO:0000256" key="3">
    <source>
        <dbReference type="ARBA" id="ARBA00007103"/>
    </source>
</evidence>
<organism evidence="13 14">
    <name type="scientific">Leishmania enriettii</name>
    <dbReference type="NCBI Taxonomy" id="5663"/>
    <lineage>
        <taxon>Eukaryota</taxon>
        <taxon>Discoba</taxon>
        <taxon>Euglenozoa</taxon>
        <taxon>Kinetoplastea</taxon>
        <taxon>Metakinetoplastina</taxon>
        <taxon>Trypanosomatida</taxon>
        <taxon>Trypanosomatidae</taxon>
        <taxon>Leishmaniinae</taxon>
        <taxon>Leishmania</taxon>
    </lineage>
</organism>
<dbReference type="Pfam" id="PF00291">
    <property type="entry name" value="PALP"/>
    <property type="match status" value="1"/>
</dbReference>
<evidence type="ECO:0000256" key="11">
    <source>
        <dbReference type="PIRSR" id="PIRSR605856-51"/>
    </source>
</evidence>
<feature type="modified residue" description="N6-(pyridoxal phosphate)lysine" evidence="11">
    <location>
        <position position="51"/>
    </location>
</feature>
<dbReference type="InterPro" id="IPR001926">
    <property type="entry name" value="TrpB-like_PALP"/>
</dbReference>
<sequence length="333" mass="35414">MTASFDKSKNVAKSIDQLIGQTPALYLNRLNYTKANIVLKMECENPMGSVKDRLGFAIYDKAERDGKLIPGKSVVVESTSGNTGVALAHLGAIRGYKVIITMPESMSLERRCLLRIFGAELILTPAALGMRGAVTMAKKIVAANPNAVLADQFGTQYNALIHEETTGPEIWEQTNHNVDCYVAGVGTGGTLTGVARALKKVGCNARIVAVEPAESPVLSGGKPGPHKIQGIGAGFVPDVLDRTLIDEVFCVTSDDAIDTALKLTRSDGVCAGFSAGANVYAALKIAERPEMEGKTIVTIIPSFGERYLSTALFRSVRDEVSSLPVVDASELQE</sequence>
<dbReference type="NCBIfam" id="TIGR01139">
    <property type="entry name" value="cysK"/>
    <property type="match status" value="1"/>
</dbReference>
<proteinExistence type="inferred from homology"/>
<dbReference type="KEGG" id="lenr:94167680"/>
<dbReference type="SUPFAM" id="SSF53686">
    <property type="entry name" value="Tryptophan synthase beta subunit-like PLP-dependent enzymes"/>
    <property type="match status" value="1"/>
</dbReference>
<name>A0A836G3R0_LEIEN</name>
<dbReference type="InterPro" id="IPR005856">
    <property type="entry name" value="Cys_synth"/>
</dbReference>
<dbReference type="InterPro" id="IPR036052">
    <property type="entry name" value="TrpB-like_PALP_sf"/>
</dbReference>
<dbReference type="InterPro" id="IPR005859">
    <property type="entry name" value="CysK"/>
</dbReference>
<evidence type="ECO:0000256" key="7">
    <source>
        <dbReference type="ARBA" id="ARBA00022898"/>
    </source>
</evidence>
<feature type="binding site" evidence="10">
    <location>
        <begin position="186"/>
        <end position="190"/>
    </location>
    <ligand>
        <name>pyridoxal 5'-phosphate</name>
        <dbReference type="ChEBI" id="CHEBI:597326"/>
    </ligand>
</feature>
<evidence type="ECO:0000256" key="5">
    <source>
        <dbReference type="ARBA" id="ARBA00022605"/>
    </source>
</evidence>
<feature type="binding site" evidence="10">
    <location>
        <position position="82"/>
    </location>
    <ligand>
        <name>pyridoxal 5'-phosphate</name>
        <dbReference type="ChEBI" id="CHEBI:597326"/>
    </ligand>
</feature>
<dbReference type="Gene3D" id="3.40.50.1100">
    <property type="match status" value="2"/>
</dbReference>
<evidence type="ECO:0000256" key="10">
    <source>
        <dbReference type="PIRSR" id="PIRSR605856-50"/>
    </source>
</evidence>
<comment type="pathway">
    <text evidence="2">Amino-acid biosynthesis; L-cysteine biosynthesis; L-cysteine from L-serine: step 2/2.</text>
</comment>